<keyword evidence="3" id="KW-1185">Reference proteome</keyword>
<dbReference type="PANTHER" id="PTHR10285">
    <property type="entry name" value="URIDINE KINASE"/>
    <property type="match status" value="1"/>
</dbReference>
<dbReference type="Proteomes" id="UP000786811">
    <property type="component" value="Unassembled WGS sequence"/>
</dbReference>
<sequence length="191" mass="22409">MARWLIVGIGGATCSGKTTLSKKLHEFFKNSRLINQDSYFLPEDDPRHVHIPKLNHHNWDILTSLDTSRMYADVLKILSGSNRSLSGANTNSLNINKKIEDTRVLILDGFLIFNDKPIAELCNLKYFLTLTKQQCWERRQQRVYDPPDVPGYFDKVIWPEYEKHLEEIKREKKINFIDETFLSSIFLLQMY</sequence>
<protein>
    <submittedName>
        <fullName evidence="2">Similar to NMRK1: Nicotinamide riboside kinase 1 (Homo sapiens)</fullName>
    </submittedName>
</protein>
<accession>A0A8J2MQU6</accession>
<dbReference type="AlphaFoldDB" id="A0A8J2MQU6"/>
<evidence type="ECO:0000313" key="3">
    <source>
        <dbReference type="Proteomes" id="UP000786811"/>
    </source>
</evidence>
<keyword evidence="2" id="KW-0418">Kinase</keyword>
<evidence type="ECO:0000313" key="2">
    <source>
        <dbReference type="EMBL" id="CAG5102398.1"/>
    </source>
</evidence>
<reference evidence="2" key="1">
    <citation type="submission" date="2021-04" db="EMBL/GenBank/DDBJ databases">
        <authorList>
            <person name="Chebbi M.A.C M."/>
        </authorList>
    </citation>
    <scope>NUCLEOTIDE SEQUENCE</scope>
</reference>
<dbReference type="SUPFAM" id="SSF52540">
    <property type="entry name" value="P-loop containing nucleoside triphosphate hydrolases"/>
    <property type="match status" value="1"/>
</dbReference>
<comment type="caution">
    <text evidence="2">The sequence shown here is derived from an EMBL/GenBank/DDBJ whole genome shotgun (WGS) entry which is preliminary data.</text>
</comment>
<dbReference type="InterPro" id="IPR027417">
    <property type="entry name" value="P-loop_NTPase"/>
</dbReference>
<dbReference type="GO" id="GO:0005524">
    <property type="term" value="F:ATP binding"/>
    <property type="evidence" value="ECO:0007669"/>
    <property type="project" value="InterPro"/>
</dbReference>
<dbReference type="CDD" id="cd02024">
    <property type="entry name" value="NRK1"/>
    <property type="match status" value="1"/>
</dbReference>
<proteinExistence type="predicted"/>
<evidence type="ECO:0000259" key="1">
    <source>
        <dbReference type="Pfam" id="PF00485"/>
    </source>
</evidence>
<gene>
    <name evidence="2" type="ORF">HICCMSTLAB_LOCUS10995</name>
</gene>
<dbReference type="InterPro" id="IPR006083">
    <property type="entry name" value="PRK/URK"/>
</dbReference>
<dbReference type="GO" id="GO:0016301">
    <property type="term" value="F:kinase activity"/>
    <property type="evidence" value="ECO:0007669"/>
    <property type="project" value="UniProtKB-KW"/>
</dbReference>
<keyword evidence="2" id="KW-0808">Transferase</keyword>
<dbReference type="OrthoDB" id="10041966at2759"/>
<organism evidence="2 3">
    <name type="scientific">Cotesia congregata</name>
    <name type="common">Parasitoid wasp</name>
    <name type="synonym">Apanteles congregatus</name>
    <dbReference type="NCBI Taxonomy" id="51543"/>
    <lineage>
        <taxon>Eukaryota</taxon>
        <taxon>Metazoa</taxon>
        <taxon>Ecdysozoa</taxon>
        <taxon>Arthropoda</taxon>
        <taxon>Hexapoda</taxon>
        <taxon>Insecta</taxon>
        <taxon>Pterygota</taxon>
        <taxon>Neoptera</taxon>
        <taxon>Endopterygota</taxon>
        <taxon>Hymenoptera</taxon>
        <taxon>Apocrita</taxon>
        <taxon>Ichneumonoidea</taxon>
        <taxon>Braconidae</taxon>
        <taxon>Microgastrinae</taxon>
        <taxon>Cotesia</taxon>
    </lineage>
</organism>
<dbReference type="Gene3D" id="3.40.50.300">
    <property type="entry name" value="P-loop containing nucleotide triphosphate hydrolases"/>
    <property type="match status" value="1"/>
</dbReference>
<feature type="domain" description="Phosphoribulokinase/uridine kinase" evidence="1">
    <location>
        <begin position="6"/>
        <end position="142"/>
    </location>
</feature>
<dbReference type="EMBL" id="CAJNRD030001123">
    <property type="protein sequence ID" value="CAG5102398.1"/>
    <property type="molecule type" value="Genomic_DNA"/>
</dbReference>
<dbReference type="Pfam" id="PF00485">
    <property type="entry name" value="PRK"/>
    <property type="match status" value="1"/>
</dbReference>
<name>A0A8J2MQU6_COTCN</name>